<evidence type="ECO:0000259" key="6">
    <source>
        <dbReference type="Pfam" id="PF00150"/>
    </source>
</evidence>
<dbReference type="Gene3D" id="3.20.20.80">
    <property type="entry name" value="Glycosidases"/>
    <property type="match status" value="1"/>
</dbReference>
<keyword evidence="9" id="KW-1185">Reference proteome</keyword>
<reference evidence="8 9" key="1">
    <citation type="submission" date="2019-07" db="EMBL/GenBank/DDBJ databases">
        <authorList>
            <person name="Friedrich A."/>
            <person name="Schacherer J."/>
        </authorList>
    </citation>
    <scope>NUCLEOTIDE SEQUENCE [LARGE SCALE GENOMIC DNA]</scope>
</reference>
<dbReference type="Proteomes" id="UP000568158">
    <property type="component" value="Unassembled WGS sequence"/>
</dbReference>
<dbReference type="InterPro" id="IPR017853">
    <property type="entry name" value="GH"/>
</dbReference>
<feature type="domain" description="Glycoside hydrolase family 5" evidence="6">
    <location>
        <begin position="83"/>
        <end position="327"/>
    </location>
</feature>
<dbReference type="Pfam" id="PF00150">
    <property type="entry name" value="Cellulase"/>
    <property type="match status" value="1"/>
</dbReference>
<gene>
    <name evidence="8" type="ORF">DEBR0S3_05072G</name>
    <name evidence="7" type="ORF">HII12_002874</name>
</gene>
<dbReference type="InterPro" id="IPR050386">
    <property type="entry name" value="Glycosyl_hydrolase_5"/>
</dbReference>
<dbReference type="GO" id="GO:0071555">
    <property type="term" value="P:cell wall organization"/>
    <property type="evidence" value="ECO:0007669"/>
    <property type="project" value="UniProtKB-KW"/>
</dbReference>
<dbReference type="PANTHER" id="PTHR31297">
    <property type="entry name" value="GLUCAN ENDO-1,6-BETA-GLUCOSIDASE B"/>
    <property type="match status" value="1"/>
</dbReference>
<dbReference type="GO" id="GO:0005737">
    <property type="term" value="C:cytoplasm"/>
    <property type="evidence" value="ECO:0007669"/>
    <property type="project" value="UniProtKB-ARBA"/>
</dbReference>
<dbReference type="SUPFAM" id="SSF51445">
    <property type="entry name" value="(Trans)glycosidases"/>
    <property type="match status" value="1"/>
</dbReference>
<evidence type="ECO:0000313" key="9">
    <source>
        <dbReference type="Proteomes" id="UP000478008"/>
    </source>
</evidence>
<sequence length="493" mass="57226">MFDQLKLRLSSSGTICGANPAIGNEAKPTIKQIYESRQNFGVNFGSLFVLEKYIYGDMFIENTDVELDAIRKCVKSKGLEWTRQKLENHWNRYCTDEDWEWLKNKGVQSIRIPIGYWMVDGGRFAQGTSFDSVKSVYKNAWTIFIEKYIKKAAQYHISILVDLHALENGANTGQHSGETFSEPGFWKDVKSIDHTCQLLQFLSSSIDKYDNISALQIVNEAPFDNEAKYQKKYYTRAINCIRQSNKSIPIVISDGWWPQQFADWALEKGGAKLGLIIDDHVYRCFSEDDKNKSADQIISDLENTVISGDAPQKADFIVGEYSCVLDGKTWEKTQGNRSEKVREFGNKEVELFQKRACAGYYFWCYKFQYGDGGEWGFRPMIDSGSIPTRNTEPKQPSDSEFKKYLHDFLKGHEDYWNSQNPNEQYEHWRYQDGFTTAWNDSLEFSKFDNSRIGRVNSWKAARRAQHVHNKGESRFLWEWEQGFDKALEVFQNL</sequence>
<evidence type="ECO:0000313" key="10">
    <source>
        <dbReference type="Proteomes" id="UP000568158"/>
    </source>
</evidence>
<dbReference type="GO" id="GO:0046557">
    <property type="term" value="F:glucan endo-1,6-beta-glucosidase activity"/>
    <property type="evidence" value="ECO:0007669"/>
    <property type="project" value="TreeGrafter"/>
</dbReference>
<dbReference type="GO" id="GO:0005576">
    <property type="term" value="C:extracellular region"/>
    <property type="evidence" value="ECO:0007669"/>
    <property type="project" value="TreeGrafter"/>
</dbReference>
<dbReference type="EMBL" id="JABCYN010000026">
    <property type="protein sequence ID" value="KAF6010632.1"/>
    <property type="molecule type" value="Genomic_DNA"/>
</dbReference>
<evidence type="ECO:0000256" key="1">
    <source>
        <dbReference type="ARBA" id="ARBA00005641"/>
    </source>
</evidence>
<dbReference type="PANTHER" id="PTHR31297:SF43">
    <property type="entry name" value="GLUCAN 1,3-BETA-GLUCOSIDASE 3"/>
    <property type="match status" value="1"/>
</dbReference>
<evidence type="ECO:0000256" key="5">
    <source>
        <dbReference type="RuleBase" id="RU361153"/>
    </source>
</evidence>
<dbReference type="OMA" id="KWYDEVL"/>
<keyword evidence="3 5" id="KW-0326">Glycosidase</keyword>
<keyword evidence="4" id="KW-0961">Cell wall biogenesis/degradation</keyword>
<dbReference type="EMBL" id="CABFWN010000003">
    <property type="protein sequence ID" value="VUG18217.1"/>
    <property type="molecule type" value="Genomic_DNA"/>
</dbReference>
<evidence type="ECO:0000313" key="8">
    <source>
        <dbReference type="EMBL" id="VUG18217.1"/>
    </source>
</evidence>
<dbReference type="FunFam" id="3.20.20.80:FF:000100">
    <property type="entry name" value="Glycoside hydrolase superfamily"/>
    <property type="match status" value="1"/>
</dbReference>
<evidence type="ECO:0000256" key="2">
    <source>
        <dbReference type="ARBA" id="ARBA00022801"/>
    </source>
</evidence>
<proteinExistence type="inferred from homology"/>
<dbReference type="Proteomes" id="UP000478008">
    <property type="component" value="Unassembled WGS sequence"/>
</dbReference>
<evidence type="ECO:0000256" key="3">
    <source>
        <dbReference type="ARBA" id="ARBA00023295"/>
    </source>
</evidence>
<organism evidence="8 9">
    <name type="scientific">Dekkera bruxellensis</name>
    <name type="common">Brettanomyces custersii</name>
    <dbReference type="NCBI Taxonomy" id="5007"/>
    <lineage>
        <taxon>Eukaryota</taxon>
        <taxon>Fungi</taxon>
        <taxon>Dikarya</taxon>
        <taxon>Ascomycota</taxon>
        <taxon>Saccharomycotina</taxon>
        <taxon>Pichiomycetes</taxon>
        <taxon>Pichiales</taxon>
        <taxon>Pichiaceae</taxon>
        <taxon>Brettanomyces</taxon>
    </lineage>
</organism>
<comment type="similarity">
    <text evidence="1 5">Belongs to the glycosyl hydrolase 5 (cellulase A) family.</text>
</comment>
<name>A0A7D9CXH5_DEKBR</name>
<protein>
    <submittedName>
        <fullName evidence="8">DEBR0S3_05072g1_1</fullName>
    </submittedName>
</protein>
<evidence type="ECO:0000256" key="4">
    <source>
        <dbReference type="ARBA" id="ARBA00023316"/>
    </source>
</evidence>
<dbReference type="AlphaFoldDB" id="A0A7D9CXH5"/>
<dbReference type="InterPro" id="IPR001547">
    <property type="entry name" value="Glyco_hydro_5"/>
</dbReference>
<keyword evidence="2 5" id="KW-0378">Hydrolase</keyword>
<dbReference type="GO" id="GO:0009986">
    <property type="term" value="C:cell surface"/>
    <property type="evidence" value="ECO:0007669"/>
    <property type="project" value="TreeGrafter"/>
</dbReference>
<dbReference type="GO" id="GO:0009251">
    <property type="term" value="P:glucan catabolic process"/>
    <property type="evidence" value="ECO:0007669"/>
    <property type="project" value="TreeGrafter"/>
</dbReference>
<accession>A0A7D9CXH5</accession>
<reference evidence="7 10" key="2">
    <citation type="journal article" date="2020" name="Appl. Microbiol. Biotechnol.">
        <title>Targeted gene deletion in Brettanomyces bruxellensis with an expression-free CRISPR-Cas9 system.</title>
        <authorList>
            <person name="Varela C."/>
            <person name="Bartel C."/>
            <person name="Onetto C."/>
            <person name="Borneman A."/>
        </authorList>
    </citation>
    <scope>NUCLEOTIDE SEQUENCE [LARGE SCALE GENOMIC DNA]</scope>
    <source>
        <strain evidence="7 10">AWRI1613</strain>
    </source>
</reference>
<evidence type="ECO:0000313" key="7">
    <source>
        <dbReference type="EMBL" id="KAF6010632.1"/>
    </source>
</evidence>